<accession>A0A4R9LTP9</accession>
<keyword evidence="3" id="KW-1185">Reference proteome</keyword>
<dbReference type="OrthoDB" id="342376at2"/>
<comment type="caution">
    <text evidence="2">The sequence shown here is derived from an EMBL/GenBank/DDBJ whole genome shotgun (WGS) entry which is preliminary data.</text>
</comment>
<dbReference type="RefSeq" id="WP_135761979.1">
    <property type="nucleotide sequence ID" value="NZ_RQHW01000079.1"/>
</dbReference>
<dbReference type="EMBL" id="RQHW01000079">
    <property type="protein sequence ID" value="TGN17072.1"/>
    <property type="molecule type" value="Genomic_DNA"/>
</dbReference>
<keyword evidence="1" id="KW-0472">Membrane</keyword>
<name>A0A4R9LTP9_9LEPT</name>
<feature type="transmembrane region" description="Helical" evidence="1">
    <location>
        <begin position="41"/>
        <end position="64"/>
    </location>
</feature>
<reference evidence="2" key="1">
    <citation type="journal article" date="2019" name="PLoS Negl. Trop. Dis.">
        <title>Revisiting the worldwide diversity of Leptospira species in the environment.</title>
        <authorList>
            <person name="Vincent A.T."/>
            <person name="Schiettekatte O."/>
            <person name="Bourhy P."/>
            <person name="Veyrier F.J."/>
            <person name="Picardeau M."/>
        </authorList>
    </citation>
    <scope>NUCLEOTIDE SEQUENCE [LARGE SCALE GENOMIC DNA]</scope>
    <source>
        <strain evidence="2">201300427</strain>
    </source>
</reference>
<organism evidence="2 3">
    <name type="scientific">Leptospira idonii</name>
    <dbReference type="NCBI Taxonomy" id="1193500"/>
    <lineage>
        <taxon>Bacteria</taxon>
        <taxon>Pseudomonadati</taxon>
        <taxon>Spirochaetota</taxon>
        <taxon>Spirochaetia</taxon>
        <taxon>Leptospirales</taxon>
        <taxon>Leptospiraceae</taxon>
        <taxon>Leptospira</taxon>
    </lineage>
</organism>
<evidence type="ECO:0000313" key="2">
    <source>
        <dbReference type="EMBL" id="TGN17072.1"/>
    </source>
</evidence>
<dbReference type="Proteomes" id="UP000298058">
    <property type="component" value="Unassembled WGS sequence"/>
</dbReference>
<protein>
    <submittedName>
        <fullName evidence="2">Uncharacterized protein</fullName>
    </submittedName>
</protein>
<evidence type="ECO:0000256" key="1">
    <source>
        <dbReference type="SAM" id="Phobius"/>
    </source>
</evidence>
<sequence length="174" mass="20458">MMEMGNPFWERKKNHNPKNCVQLVWLYAQNHMKLARPKVNFILQFVTHLIINVYKLHFFVLLGIISQMRYNKAIVVVLLCLFFLSCKNKKHEEGECLKTPSQVEDDGSRPKDTLNICRHKLMKAKILPHPPEMLEGKVIQFCFFEEENGVYTFYKDSSKSNKLAVVPDKESILW</sequence>
<keyword evidence="1" id="KW-0812">Transmembrane</keyword>
<gene>
    <name evidence="2" type="ORF">EHS15_17985</name>
</gene>
<dbReference type="AlphaFoldDB" id="A0A4R9LTP9"/>
<keyword evidence="1" id="KW-1133">Transmembrane helix</keyword>
<proteinExistence type="predicted"/>
<evidence type="ECO:0000313" key="3">
    <source>
        <dbReference type="Proteomes" id="UP000298058"/>
    </source>
</evidence>